<gene>
    <name evidence="1" type="ORF">RDB_LOCUS138397</name>
</gene>
<proteinExistence type="predicted"/>
<protein>
    <submittedName>
        <fullName evidence="1">Uncharacterized protein</fullName>
    </submittedName>
</protein>
<accession>A0A8H3H758</accession>
<dbReference type="EMBL" id="CAJMWR010004107">
    <property type="protein sequence ID" value="CAE6484331.1"/>
    <property type="molecule type" value="Genomic_DNA"/>
</dbReference>
<evidence type="ECO:0000313" key="1">
    <source>
        <dbReference type="EMBL" id="CAE6484331.1"/>
    </source>
</evidence>
<dbReference type="Proteomes" id="UP000663840">
    <property type="component" value="Unassembled WGS sequence"/>
</dbReference>
<reference evidence="1" key="1">
    <citation type="submission" date="2021-01" db="EMBL/GenBank/DDBJ databases">
        <authorList>
            <person name="Kaushik A."/>
        </authorList>
    </citation>
    <scope>NUCLEOTIDE SEQUENCE</scope>
    <source>
        <strain evidence="1">AG1-1A</strain>
    </source>
</reference>
<evidence type="ECO:0000313" key="2">
    <source>
        <dbReference type="Proteomes" id="UP000663840"/>
    </source>
</evidence>
<sequence>MILTNGTYDIINHGRIPRCAGAPPGSVALGTPVMAVSPPLMLPIEVERVGEDTYQFRLRTNDTIALGYSEQARKEDLAFVKLMRSSEDAVWEVSSNGQGGFRYVQVSLRNRLVFDEKFSPSIHVPNTDRCWTLPRFGGGLSPILLSELEGSPEQDWVFQPLYA</sequence>
<dbReference type="AlphaFoldDB" id="A0A8H3H758"/>
<comment type="caution">
    <text evidence="1">The sequence shown here is derived from an EMBL/GenBank/DDBJ whole genome shotgun (WGS) entry which is preliminary data.</text>
</comment>
<name>A0A8H3H758_9AGAM</name>
<organism evidence="1 2">
    <name type="scientific">Rhizoctonia solani</name>
    <dbReference type="NCBI Taxonomy" id="456999"/>
    <lineage>
        <taxon>Eukaryota</taxon>
        <taxon>Fungi</taxon>
        <taxon>Dikarya</taxon>
        <taxon>Basidiomycota</taxon>
        <taxon>Agaricomycotina</taxon>
        <taxon>Agaricomycetes</taxon>
        <taxon>Cantharellales</taxon>
        <taxon>Ceratobasidiaceae</taxon>
        <taxon>Rhizoctonia</taxon>
    </lineage>
</organism>